<dbReference type="Proteomes" id="UP000265691">
    <property type="component" value="Unassembled WGS sequence"/>
</dbReference>
<evidence type="ECO:0000256" key="7">
    <source>
        <dbReference type="ARBA" id="ARBA00023306"/>
    </source>
</evidence>
<dbReference type="InterPro" id="IPR011922">
    <property type="entry name" value="Cell_div_FtsL"/>
</dbReference>
<protein>
    <recommendedName>
        <fullName evidence="12">Cell division protein FtsL</fullName>
    </recommendedName>
</protein>
<feature type="region of interest" description="Disordered" evidence="8">
    <location>
        <begin position="1"/>
        <end position="24"/>
    </location>
</feature>
<keyword evidence="7" id="KW-0131">Cell cycle</keyword>
<evidence type="ECO:0000256" key="4">
    <source>
        <dbReference type="ARBA" id="ARBA00022692"/>
    </source>
</evidence>
<accession>A0A3A1YA98</accession>
<evidence type="ECO:0000256" key="5">
    <source>
        <dbReference type="ARBA" id="ARBA00022989"/>
    </source>
</evidence>
<feature type="transmembrane region" description="Helical" evidence="9">
    <location>
        <begin position="90"/>
        <end position="110"/>
    </location>
</feature>
<evidence type="ECO:0008006" key="12">
    <source>
        <dbReference type="Google" id="ProtNLM"/>
    </source>
</evidence>
<keyword evidence="3" id="KW-0132">Cell division</keyword>
<name>A0A3A1YA98_9GAMM</name>
<keyword evidence="4 9" id="KW-0812">Transmembrane</keyword>
<comment type="caution">
    <text evidence="10">The sequence shown here is derived from an EMBL/GenBank/DDBJ whole genome shotgun (WGS) entry which is preliminary data.</text>
</comment>
<gene>
    <name evidence="10" type="ORF">CKF54_01460</name>
</gene>
<dbReference type="AlphaFoldDB" id="A0A3A1YA98"/>
<dbReference type="GO" id="GO:0051301">
    <property type="term" value="P:cell division"/>
    <property type="evidence" value="ECO:0007669"/>
    <property type="project" value="UniProtKB-KW"/>
</dbReference>
<evidence type="ECO:0000313" key="10">
    <source>
        <dbReference type="EMBL" id="RIY34130.1"/>
    </source>
</evidence>
<dbReference type="Pfam" id="PF04999">
    <property type="entry name" value="FtsL"/>
    <property type="match status" value="1"/>
</dbReference>
<sequence>MPEETSEKETTPLSTQEVNDASQANGTATADLVENLSENRFDQQKAQSKDYKEETKERRNKYIAQIYGNLNWDSNLTPLKILYKDLSTKLFLTIILCLVVLALAITKIYITRLSIDNTVKYSQLLADKNSLTLSNDNLYLEFLSLTSKSNIIRITKNKIYLVPISTEAEVIVVIPYLPQNKVIPTTTIPLLMTNE</sequence>
<organism evidence="10 11">
    <name type="scientific">Psittacicella hinzii</name>
    <dbReference type="NCBI Taxonomy" id="2028575"/>
    <lineage>
        <taxon>Bacteria</taxon>
        <taxon>Pseudomonadati</taxon>
        <taxon>Pseudomonadota</taxon>
        <taxon>Gammaproteobacteria</taxon>
        <taxon>Pasteurellales</taxon>
        <taxon>Psittacicellaceae</taxon>
        <taxon>Psittacicella</taxon>
    </lineage>
</organism>
<comment type="subcellular location">
    <subcellularLocation>
        <location evidence="1">Cell membrane</location>
        <topology evidence="1">Single-pass type II membrane protein</topology>
    </subcellularLocation>
</comment>
<feature type="compositionally biased region" description="Basic and acidic residues" evidence="8">
    <location>
        <begin position="1"/>
        <end position="10"/>
    </location>
</feature>
<dbReference type="GO" id="GO:0005886">
    <property type="term" value="C:plasma membrane"/>
    <property type="evidence" value="ECO:0007669"/>
    <property type="project" value="UniProtKB-SubCell"/>
</dbReference>
<keyword evidence="5 9" id="KW-1133">Transmembrane helix</keyword>
<evidence type="ECO:0000256" key="8">
    <source>
        <dbReference type="SAM" id="MobiDB-lite"/>
    </source>
</evidence>
<proteinExistence type="predicted"/>
<feature type="compositionally biased region" description="Polar residues" evidence="8">
    <location>
        <begin position="11"/>
        <end position="24"/>
    </location>
</feature>
<evidence type="ECO:0000256" key="9">
    <source>
        <dbReference type="SAM" id="Phobius"/>
    </source>
</evidence>
<keyword evidence="6 9" id="KW-0472">Membrane</keyword>
<evidence type="ECO:0000256" key="3">
    <source>
        <dbReference type="ARBA" id="ARBA00022618"/>
    </source>
</evidence>
<evidence type="ECO:0000256" key="6">
    <source>
        <dbReference type="ARBA" id="ARBA00023136"/>
    </source>
</evidence>
<evidence type="ECO:0000256" key="2">
    <source>
        <dbReference type="ARBA" id="ARBA00022475"/>
    </source>
</evidence>
<evidence type="ECO:0000256" key="1">
    <source>
        <dbReference type="ARBA" id="ARBA00004401"/>
    </source>
</evidence>
<evidence type="ECO:0000313" key="11">
    <source>
        <dbReference type="Proteomes" id="UP000265691"/>
    </source>
</evidence>
<keyword evidence="2" id="KW-1003">Cell membrane</keyword>
<keyword evidence="11" id="KW-1185">Reference proteome</keyword>
<reference evidence="10 11" key="1">
    <citation type="submission" date="2017-08" db="EMBL/GenBank/DDBJ databases">
        <title>Reclassification of Bisgaard taxon 37 and 44.</title>
        <authorList>
            <person name="Christensen H."/>
        </authorList>
    </citation>
    <scope>NUCLEOTIDE SEQUENCE [LARGE SCALE GENOMIC DNA]</scope>
    <source>
        <strain evidence="10 11">B96_3</strain>
    </source>
</reference>
<dbReference type="EMBL" id="NRHC01000016">
    <property type="protein sequence ID" value="RIY34130.1"/>
    <property type="molecule type" value="Genomic_DNA"/>
</dbReference>